<dbReference type="AlphaFoldDB" id="A0A0F4GE79"/>
<feature type="compositionally biased region" description="Basic and acidic residues" evidence="1">
    <location>
        <begin position="1"/>
        <end position="19"/>
    </location>
</feature>
<keyword evidence="3" id="KW-1185">Reference proteome</keyword>
<organism evidence="2 3">
    <name type="scientific">Zymoseptoria brevis</name>
    <dbReference type="NCBI Taxonomy" id="1047168"/>
    <lineage>
        <taxon>Eukaryota</taxon>
        <taxon>Fungi</taxon>
        <taxon>Dikarya</taxon>
        <taxon>Ascomycota</taxon>
        <taxon>Pezizomycotina</taxon>
        <taxon>Dothideomycetes</taxon>
        <taxon>Dothideomycetidae</taxon>
        <taxon>Mycosphaerellales</taxon>
        <taxon>Mycosphaerellaceae</taxon>
        <taxon>Zymoseptoria</taxon>
    </lineage>
</organism>
<evidence type="ECO:0000313" key="2">
    <source>
        <dbReference type="EMBL" id="KJX95736.1"/>
    </source>
</evidence>
<evidence type="ECO:0000256" key="1">
    <source>
        <dbReference type="SAM" id="MobiDB-lite"/>
    </source>
</evidence>
<dbReference type="OrthoDB" id="10563893at2759"/>
<gene>
    <name evidence="2" type="ORF">TI39_contig1085g00006</name>
</gene>
<evidence type="ECO:0000313" key="3">
    <source>
        <dbReference type="Proteomes" id="UP000033647"/>
    </source>
</evidence>
<proteinExistence type="predicted"/>
<reference evidence="2 3" key="1">
    <citation type="submission" date="2015-03" db="EMBL/GenBank/DDBJ databases">
        <title>RNA-seq based gene annotation and comparative genomics of four Zymoseptoria species reveal species-specific pathogenicity related genes and transposable element activity.</title>
        <authorList>
            <person name="Grandaubert J."/>
            <person name="Bhattacharyya A."/>
            <person name="Stukenbrock E.H."/>
        </authorList>
    </citation>
    <scope>NUCLEOTIDE SEQUENCE [LARGE SCALE GENOMIC DNA]</scope>
    <source>
        <strain evidence="2 3">Zb18110</strain>
    </source>
</reference>
<feature type="compositionally biased region" description="Basic and acidic residues" evidence="1">
    <location>
        <begin position="27"/>
        <end position="75"/>
    </location>
</feature>
<comment type="caution">
    <text evidence="2">The sequence shown here is derived from an EMBL/GenBank/DDBJ whole genome shotgun (WGS) entry which is preliminary data.</text>
</comment>
<feature type="region of interest" description="Disordered" evidence="1">
    <location>
        <begin position="1"/>
        <end position="201"/>
    </location>
</feature>
<accession>A0A0F4GE79</accession>
<dbReference type="EMBL" id="LAFY01001076">
    <property type="protein sequence ID" value="KJX95736.1"/>
    <property type="molecule type" value="Genomic_DNA"/>
</dbReference>
<dbReference type="Proteomes" id="UP000033647">
    <property type="component" value="Unassembled WGS sequence"/>
</dbReference>
<feature type="compositionally biased region" description="Basic and acidic residues" evidence="1">
    <location>
        <begin position="149"/>
        <end position="170"/>
    </location>
</feature>
<feature type="compositionally biased region" description="Basic and acidic residues" evidence="1">
    <location>
        <begin position="184"/>
        <end position="196"/>
    </location>
</feature>
<feature type="compositionally biased region" description="Low complexity" evidence="1">
    <location>
        <begin position="109"/>
        <end position="140"/>
    </location>
</feature>
<protein>
    <submittedName>
        <fullName evidence="2">Uncharacterized protein</fullName>
    </submittedName>
</protein>
<sequence length="588" mass="65118">MHTPAEKTRIRKQDAESHTCKGSGQGDGHEGGHEDGHEDEHEEEQHRSGTQEERHKDEQHHSEERDTGLEDLDRDRDEEEDDGRSRSSMASARPMEMGRRASSVLPDHSSLNSPRFSSRPSSPSSSAEGSQSRSSQSRDGPGPGPQSNPDHDFDIPHLDDDFDTIFDHDNTPLAHQRHSPTRAHSADDRSAGDHCDINTTRPSSRLGLEMALVSKRLAKDGGGGVESSSTEMKAWNRDDGLAVARDVFRTLCRTDDQLMTPDMMPDPAGSLLERSIAVKHNIHGTTLFTLLSSVQSPIASAERLWFVAEVDLTAPPKAFTYTSAPPEARPSMSGLIKQLHSDLQQAQIFQGDLLMVTDADSSEHADFISCLAVATTLLAGCKPVWPITTDLWTSFFQACQVPYHDRRTSHLQNNLALFNDNESARASKRPKLEPAPNPTASAEQKMLHQALCAYQQKFDRFSKRKTLIDSYASQAKHIRLCINTVSERTTVSHEVKLLRDDIAAARRRMEKAEPGSASHVSASGYLRSLQADLEEMQAAGNLPHVRTWADKVVAGCDAEIDTIERDRESALAEIRNAFSDAERWMSEV</sequence>
<name>A0A0F4GE79_9PEZI</name>